<name>A0A2T1GGJ4_9CYAN</name>
<keyword evidence="4 11" id="KW-0375">Hydrogen ion transport</keyword>
<dbReference type="HAMAP" id="MF_01398">
    <property type="entry name" value="ATP_synth_b_bprime"/>
    <property type="match status" value="1"/>
</dbReference>
<dbReference type="NCBIfam" id="NF005606">
    <property type="entry name" value="PRK07352.1"/>
    <property type="match status" value="1"/>
</dbReference>
<evidence type="ECO:0000256" key="3">
    <source>
        <dbReference type="ARBA" id="ARBA00022692"/>
    </source>
</evidence>
<dbReference type="Proteomes" id="UP000238937">
    <property type="component" value="Unassembled WGS sequence"/>
</dbReference>
<dbReference type="AlphaFoldDB" id="A0A2T1GGJ4"/>
<feature type="coiled-coil region" evidence="13">
    <location>
        <begin position="59"/>
        <end position="93"/>
    </location>
</feature>
<dbReference type="CDD" id="cd06503">
    <property type="entry name" value="ATP-synt_Fo_b"/>
    <property type="match status" value="1"/>
</dbReference>
<evidence type="ECO:0000256" key="6">
    <source>
        <dbReference type="ARBA" id="ARBA00023065"/>
    </source>
</evidence>
<evidence type="ECO:0000313" key="15">
    <source>
        <dbReference type="Proteomes" id="UP000238937"/>
    </source>
</evidence>
<accession>A0A2T1GGJ4</accession>
<evidence type="ECO:0000256" key="5">
    <source>
        <dbReference type="ARBA" id="ARBA00022989"/>
    </source>
</evidence>
<dbReference type="GO" id="GO:0046933">
    <property type="term" value="F:proton-transporting ATP synthase activity, rotational mechanism"/>
    <property type="evidence" value="ECO:0007669"/>
    <property type="project" value="UniProtKB-UniRule"/>
</dbReference>
<evidence type="ECO:0000256" key="10">
    <source>
        <dbReference type="ARBA" id="ARBA00037847"/>
    </source>
</evidence>
<keyword evidence="6 11" id="KW-0406">Ion transport</keyword>
<proteinExistence type="inferred from homology"/>
<evidence type="ECO:0000313" key="14">
    <source>
        <dbReference type="EMBL" id="PSB56743.1"/>
    </source>
</evidence>
<evidence type="ECO:0000256" key="8">
    <source>
        <dbReference type="ARBA" id="ARBA00023310"/>
    </source>
</evidence>
<sequence length="174" mass="18617">MGNFLFLANAGTGGVGLNLDLIETNLFNLTLVLGFVIVFGRKVLTNILTERRATIENAIQDTEARQKQAASALEIAKKNLAQAQAEAEQIRQTAITSAANAKAEIAAKTAADIERMKELAAADTNTEQDKAIAELRARVTKLAMERAEAQLKNLLNDSAQAQLVDRSIALVGGN</sequence>
<dbReference type="GO" id="GO:0031676">
    <property type="term" value="C:plasma membrane-derived thylakoid membrane"/>
    <property type="evidence" value="ECO:0007669"/>
    <property type="project" value="UniProtKB-SubCell"/>
</dbReference>
<keyword evidence="2 11" id="KW-0138">CF(0)</keyword>
<reference evidence="14 15" key="1">
    <citation type="submission" date="2018-03" db="EMBL/GenBank/DDBJ databases">
        <title>The ancient ancestry and fast evolution of plastids.</title>
        <authorList>
            <person name="Moore K.R."/>
            <person name="Magnabosco C."/>
            <person name="Momper L."/>
            <person name="Gold D.A."/>
            <person name="Bosak T."/>
            <person name="Fournier G.P."/>
        </authorList>
    </citation>
    <scope>NUCLEOTIDE SEQUENCE [LARGE SCALE GENOMIC DNA]</scope>
    <source>
        <strain evidence="14 15">CCALA 037</strain>
    </source>
</reference>
<gene>
    <name evidence="11" type="primary">atpF</name>
    <name evidence="14" type="ORF">C7B77_10850</name>
</gene>
<keyword evidence="11" id="KW-0793">Thylakoid</keyword>
<organism evidence="14 15">
    <name type="scientific">Chamaesiphon polymorphus CCALA 037</name>
    <dbReference type="NCBI Taxonomy" id="2107692"/>
    <lineage>
        <taxon>Bacteria</taxon>
        <taxon>Bacillati</taxon>
        <taxon>Cyanobacteriota</taxon>
        <taxon>Cyanophyceae</taxon>
        <taxon>Gomontiellales</taxon>
        <taxon>Chamaesiphonaceae</taxon>
        <taxon>Chamaesiphon</taxon>
    </lineage>
</organism>
<dbReference type="GO" id="GO:0045259">
    <property type="term" value="C:proton-transporting ATP synthase complex"/>
    <property type="evidence" value="ECO:0007669"/>
    <property type="project" value="UniProtKB-KW"/>
</dbReference>
<evidence type="ECO:0000256" key="13">
    <source>
        <dbReference type="SAM" id="Coils"/>
    </source>
</evidence>
<dbReference type="PANTHER" id="PTHR34264">
    <property type="entry name" value="ATP SYNTHASE SUBUNIT B, CHLOROPLASTIC"/>
    <property type="match status" value="1"/>
</dbReference>
<keyword evidence="8 11" id="KW-0066">ATP synthesis</keyword>
<comment type="caution">
    <text evidence="14">The sequence shown here is derived from an EMBL/GenBank/DDBJ whole genome shotgun (WGS) entry which is preliminary data.</text>
</comment>
<comment type="subcellular location">
    <subcellularLocation>
        <location evidence="11">Cellular thylakoid membrane</location>
        <topology evidence="11">Single-pass membrane protein</topology>
    </subcellularLocation>
    <subcellularLocation>
        <location evidence="10">Endomembrane system</location>
        <topology evidence="10">Single-pass membrane protein</topology>
    </subcellularLocation>
</comment>
<comment type="similarity">
    <text evidence="11 12">Belongs to the ATPase B chain family.</text>
</comment>
<comment type="function">
    <text evidence="11">Component of the F(0) channel, it forms part of the peripheral stalk, linking F(1) to F(0).</text>
</comment>
<keyword evidence="1 11" id="KW-0813">Transport</keyword>
<evidence type="ECO:0000256" key="1">
    <source>
        <dbReference type="ARBA" id="ARBA00022448"/>
    </source>
</evidence>
<dbReference type="EMBL" id="PVWO01000110">
    <property type="protein sequence ID" value="PSB56743.1"/>
    <property type="molecule type" value="Genomic_DNA"/>
</dbReference>
<dbReference type="InterPro" id="IPR002146">
    <property type="entry name" value="ATP_synth_b/b'su_bac/chlpt"/>
</dbReference>
<dbReference type="OrthoDB" id="461217at2"/>
<keyword evidence="15" id="KW-1185">Reference proteome</keyword>
<evidence type="ECO:0000256" key="11">
    <source>
        <dbReference type="HAMAP-Rule" id="MF_01398"/>
    </source>
</evidence>
<protein>
    <recommendedName>
        <fullName evidence="11">ATP synthase subunit b</fullName>
    </recommendedName>
    <alternativeName>
        <fullName evidence="11">ATP synthase F(0) sector subunit b</fullName>
    </alternativeName>
    <alternativeName>
        <fullName evidence="11">ATPase subunit I</fullName>
    </alternativeName>
    <alternativeName>
        <fullName evidence="11">F-type ATPase subunit b</fullName>
        <shortName evidence="11">F-ATPase subunit b</shortName>
    </alternativeName>
</protein>
<feature type="coiled-coil region" evidence="13">
    <location>
        <begin position="132"/>
        <end position="164"/>
    </location>
</feature>
<evidence type="ECO:0000256" key="9">
    <source>
        <dbReference type="ARBA" id="ARBA00025198"/>
    </source>
</evidence>
<dbReference type="Pfam" id="PF00430">
    <property type="entry name" value="ATP-synt_B"/>
    <property type="match status" value="1"/>
</dbReference>
<keyword evidence="13" id="KW-0175">Coiled coil</keyword>
<evidence type="ECO:0000256" key="7">
    <source>
        <dbReference type="ARBA" id="ARBA00023136"/>
    </source>
</evidence>
<evidence type="ECO:0000256" key="12">
    <source>
        <dbReference type="RuleBase" id="RU003848"/>
    </source>
</evidence>
<dbReference type="PANTHER" id="PTHR34264:SF3">
    <property type="entry name" value="ATP SYNTHASE SUBUNIT B, CHLOROPLASTIC"/>
    <property type="match status" value="1"/>
</dbReference>
<evidence type="ECO:0000256" key="4">
    <source>
        <dbReference type="ARBA" id="ARBA00022781"/>
    </source>
</evidence>
<keyword evidence="5 11" id="KW-1133">Transmembrane helix</keyword>
<comment type="function">
    <text evidence="9 11">F(1)F(0) ATP synthase produces ATP from ADP in the presence of a proton or sodium gradient. F-type ATPases consist of two structural domains, F(1) containing the extramembraneous catalytic core and F(0) containing the membrane proton channel, linked together by a central stalk and a peripheral stalk. During catalysis, ATP synthesis in the catalytic domain of F(1) is coupled via a rotary mechanism of the central stalk subunits to proton translocation.</text>
</comment>
<evidence type="ECO:0000256" key="2">
    <source>
        <dbReference type="ARBA" id="ARBA00022547"/>
    </source>
</evidence>
<keyword evidence="3 11" id="KW-0812">Transmembrane</keyword>
<comment type="subunit">
    <text evidence="11">F-type ATPases have 2 components, F(1) - the catalytic core - and F(0) - the membrane proton channel. F(1) has five subunits: alpha(3), beta(3), gamma(1), delta(1), epsilon(1). F(0) has four main subunits: a(1), b(1), b'(1) and c(10-14). The alpha and beta chains form an alternating ring which encloses part of the gamma chain. F(1) is attached to F(0) by a central stalk formed by the gamma and epsilon chains, while a peripheral stalk is formed by the delta, b and b' chains.</text>
</comment>
<dbReference type="GO" id="GO:0012505">
    <property type="term" value="C:endomembrane system"/>
    <property type="evidence" value="ECO:0007669"/>
    <property type="project" value="UniProtKB-SubCell"/>
</dbReference>
<keyword evidence="7 11" id="KW-0472">Membrane</keyword>